<evidence type="ECO:0000313" key="3">
    <source>
        <dbReference type="Proteomes" id="UP000324973"/>
    </source>
</evidence>
<gene>
    <name evidence="2" type="ORF">FZO89_08540</name>
</gene>
<dbReference type="EMBL" id="VTFT01000001">
    <property type="protein sequence ID" value="TYT26305.1"/>
    <property type="molecule type" value="Genomic_DNA"/>
</dbReference>
<dbReference type="OrthoDB" id="9151696at2"/>
<evidence type="ECO:0000259" key="1">
    <source>
        <dbReference type="Pfam" id="PF16823"/>
    </source>
</evidence>
<sequence>MNTRAAAEALLFGDTLACEELRPAAFLPRPRRTDPALAASGEALLRTLAVVEDGPRAEEPDAGDHALHRIEAKLDLLTTLVAGLGRHDDDDPPCSLRWSARGACLVLADPPAPGSSGLFRVRPADWLPSALLLPATEIARETDAEGVRSWLRFDALPPLLEAALERHLFRIHRRAVAESRRPHPGG</sequence>
<dbReference type="Proteomes" id="UP000324973">
    <property type="component" value="Unassembled WGS sequence"/>
</dbReference>
<accession>A0A5D4XQS1</accession>
<dbReference type="AlphaFoldDB" id="A0A5D4XQS1"/>
<feature type="domain" description="Cyclic di-GMP receptor atypical PilZ" evidence="1">
    <location>
        <begin position="45"/>
        <end position="181"/>
    </location>
</feature>
<comment type="caution">
    <text evidence="2">The sequence shown here is derived from an EMBL/GenBank/DDBJ whole genome shotgun (WGS) entry which is preliminary data.</text>
</comment>
<dbReference type="RefSeq" id="WP_149102854.1">
    <property type="nucleotide sequence ID" value="NZ_VTFT01000001.1"/>
</dbReference>
<organism evidence="2 3">
    <name type="scientific">Luteimonas viscosa</name>
    <dbReference type="NCBI Taxonomy" id="1132694"/>
    <lineage>
        <taxon>Bacteria</taxon>
        <taxon>Pseudomonadati</taxon>
        <taxon>Pseudomonadota</taxon>
        <taxon>Gammaproteobacteria</taxon>
        <taxon>Lysobacterales</taxon>
        <taxon>Lysobacteraceae</taxon>
        <taxon>Luteimonas</taxon>
    </lineage>
</organism>
<dbReference type="InterPro" id="IPR031800">
    <property type="entry name" value="PilZ_atypical"/>
</dbReference>
<protein>
    <submittedName>
        <fullName evidence="2">PilZ domain-containing protein</fullName>
    </submittedName>
</protein>
<evidence type="ECO:0000313" key="2">
    <source>
        <dbReference type="EMBL" id="TYT26305.1"/>
    </source>
</evidence>
<keyword evidence="3" id="KW-1185">Reference proteome</keyword>
<name>A0A5D4XQS1_9GAMM</name>
<proteinExistence type="predicted"/>
<dbReference type="Pfam" id="PF16823">
    <property type="entry name" value="tPilZ"/>
    <property type="match status" value="1"/>
</dbReference>
<reference evidence="2 3" key="1">
    <citation type="submission" date="2019-08" db="EMBL/GenBank/DDBJ databases">
        <title>Luteimonas viscosus sp. nov., isolated from soil of a sunflower field.</title>
        <authorList>
            <person name="Jianli Z."/>
            <person name="Ying Z."/>
        </authorList>
    </citation>
    <scope>NUCLEOTIDE SEQUENCE [LARGE SCALE GENOMIC DNA]</scope>
    <source>
        <strain evidence="2 3">XBU10</strain>
    </source>
</reference>